<accession>A0A1J6KBK9</accession>
<feature type="non-terminal residue" evidence="6">
    <location>
        <position position="139"/>
    </location>
</feature>
<dbReference type="AlphaFoldDB" id="A0A1J6KBK9"/>
<dbReference type="InterPro" id="IPR010666">
    <property type="entry name" value="Znf_GRF"/>
</dbReference>
<organism evidence="6 7">
    <name type="scientific">Nicotiana attenuata</name>
    <name type="common">Coyote tobacco</name>
    <dbReference type="NCBI Taxonomy" id="49451"/>
    <lineage>
        <taxon>Eukaryota</taxon>
        <taxon>Viridiplantae</taxon>
        <taxon>Streptophyta</taxon>
        <taxon>Embryophyta</taxon>
        <taxon>Tracheophyta</taxon>
        <taxon>Spermatophyta</taxon>
        <taxon>Magnoliopsida</taxon>
        <taxon>eudicotyledons</taxon>
        <taxon>Gunneridae</taxon>
        <taxon>Pentapetalae</taxon>
        <taxon>asterids</taxon>
        <taxon>lamiids</taxon>
        <taxon>Solanales</taxon>
        <taxon>Solanaceae</taxon>
        <taxon>Nicotianoideae</taxon>
        <taxon>Nicotianeae</taxon>
        <taxon>Nicotiana</taxon>
    </lineage>
</organism>
<evidence type="ECO:0000256" key="4">
    <source>
        <dbReference type="PROSITE-ProRule" id="PRU01343"/>
    </source>
</evidence>
<protein>
    <recommendedName>
        <fullName evidence="5">GRF-type domain-containing protein</fullName>
    </recommendedName>
</protein>
<evidence type="ECO:0000256" key="2">
    <source>
        <dbReference type="ARBA" id="ARBA00022771"/>
    </source>
</evidence>
<dbReference type="Proteomes" id="UP000187609">
    <property type="component" value="Unassembled WGS sequence"/>
</dbReference>
<dbReference type="Pfam" id="PF06839">
    <property type="entry name" value="Zn_ribbon_GRF"/>
    <property type="match status" value="1"/>
</dbReference>
<keyword evidence="2 4" id="KW-0863">Zinc-finger</keyword>
<dbReference type="PANTHER" id="PTHR33248">
    <property type="entry name" value="ZINC ION-BINDING PROTEIN"/>
    <property type="match status" value="1"/>
</dbReference>
<evidence type="ECO:0000256" key="3">
    <source>
        <dbReference type="ARBA" id="ARBA00022833"/>
    </source>
</evidence>
<keyword evidence="3" id="KW-0862">Zinc</keyword>
<evidence type="ECO:0000256" key="1">
    <source>
        <dbReference type="ARBA" id="ARBA00022723"/>
    </source>
</evidence>
<reference evidence="6" key="1">
    <citation type="submission" date="2016-11" db="EMBL/GenBank/DDBJ databases">
        <title>The genome of Nicotiana attenuata.</title>
        <authorList>
            <person name="Xu S."/>
            <person name="Brockmoeller T."/>
            <person name="Gaquerel E."/>
            <person name="Navarro A."/>
            <person name="Kuhl H."/>
            <person name="Gase K."/>
            <person name="Ling Z."/>
            <person name="Zhou W."/>
            <person name="Kreitzer C."/>
            <person name="Stanke M."/>
            <person name="Tang H."/>
            <person name="Lyons E."/>
            <person name="Pandey P."/>
            <person name="Pandey S.P."/>
            <person name="Timmermann B."/>
            <person name="Baldwin I.T."/>
        </authorList>
    </citation>
    <scope>NUCLEOTIDE SEQUENCE [LARGE SCALE GENOMIC DNA]</scope>
    <source>
        <strain evidence="6">UT</strain>
    </source>
</reference>
<evidence type="ECO:0000313" key="7">
    <source>
        <dbReference type="Proteomes" id="UP000187609"/>
    </source>
</evidence>
<sequence>MKKEPLCYCGLATDLKISRTPTNPGRRFLGRRRYEIGEGCGFFRWVDPAIEEEHYKTLPVALIKKSDRCYYQRRQGRSKFRVTTIIIAVVPLSIVKGAVADPAVAADPAAASDALPAAAADALPPAAVDEAFSTVSPPT</sequence>
<evidence type="ECO:0000313" key="6">
    <source>
        <dbReference type="EMBL" id="OIT22344.1"/>
    </source>
</evidence>
<keyword evidence="7" id="KW-1185">Reference proteome</keyword>
<gene>
    <name evidence="6" type="ORF">A4A49_58926</name>
</gene>
<dbReference type="Gramene" id="OIT22344">
    <property type="protein sequence ID" value="OIT22344"/>
    <property type="gene ID" value="A4A49_58926"/>
</dbReference>
<comment type="caution">
    <text evidence="6">The sequence shown here is derived from an EMBL/GenBank/DDBJ whole genome shotgun (WGS) entry which is preliminary data.</text>
</comment>
<feature type="domain" description="GRF-type" evidence="5">
    <location>
        <begin position="7"/>
        <end position="49"/>
    </location>
</feature>
<proteinExistence type="predicted"/>
<name>A0A1J6KBK9_NICAT</name>
<dbReference type="PROSITE" id="PS51999">
    <property type="entry name" value="ZF_GRF"/>
    <property type="match status" value="1"/>
</dbReference>
<dbReference type="EMBL" id="MJEQ01003735">
    <property type="protein sequence ID" value="OIT22344.1"/>
    <property type="molecule type" value="Genomic_DNA"/>
</dbReference>
<evidence type="ECO:0000259" key="5">
    <source>
        <dbReference type="PROSITE" id="PS51999"/>
    </source>
</evidence>
<dbReference type="GO" id="GO:0008270">
    <property type="term" value="F:zinc ion binding"/>
    <property type="evidence" value="ECO:0007669"/>
    <property type="project" value="UniProtKB-KW"/>
</dbReference>
<keyword evidence="1" id="KW-0479">Metal-binding</keyword>